<feature type="domain" description="Alanine racemase N-terminal" evidence="1">
    <location>
        <begin position="23"/>
        <end position="203"/>
    </location>
</feature>
<reference evidence="2" key="1">
    <citation type="submission" date="2022-05" db="EMBL/GenBank/DDBJ databases">
        <title>Novel bacterial taxa in a minimal lignocellulolytic consortium and its capacity to transform plastics disclosed by genome-resolved metagenomics.</title>
        <authorList>
            <person name="Rodriguez C.A.D."/>
            <person name="Diaz-Garcia L."/>
            <person name="Herrera K."/>
            <person name="Tarazona N.A."/>
            <person name="Sproer C."/>
            <person name="Overmann J."/>
            <person name="Jimenez D.J."/>
        </authorList>
    </citation>
    <scope>NUCLEOTIDE SEQUENCE</scope>
    <source>
        <strain evidence="2">MAG5</strain>
    </source>
</reference>
<accession>A0A9J6Z9K5</accession>
<dbReference type="AlphaFoldDB" id="A0A9J6Z9K5"/>
<evidence type="ECO:0000259" key="1">
    <source>
        <dbReference type="Pfam" id="PF01168"/>
    </source>
</evidence>
<gene>
    <name evidence="2" type="ORF">NAG76_12570</name>
</gene>
<sequence length="397" mass="44280">MLSPQYKQYKQTFNSIEMPFAYVNLDLLDANMKAIALKAASKKIRVATKSIRCVEILKRIMNANQIFQGLMCFTVREAIFLLKHDFDDILLGYPTWNEKDISSLVMQAGDKRLVTFMVDSLYHVEQLQKIADQCKCQVRICLDIDMSVTYPILHFGVRRSPITSWEKTKPIVERILQCQSLTLVGIMGYEAQIAGIGDQVEGQWIKNQLIKGLKRNAIREVARRRAEVLKGISELGVQLEFVNAGGTGSMDSSSLEEGVTEITVGSGFFSPALFDSYSNFKYLPAVGYAVEIVRKPTERIVTCLGGGYIGSGAVGIDKLPTPHLPYGLKLLSQEGAGEVQTPLQCPEDISLEIGDPIFFRHAKAGELCERFSKLYAVEGNIIVDEYSTYRGEGECFL</sequence>
<organism evidence="2 3">
    <name type="scientific">Candidatus Pristimantibacillus lignocellulolyticus</name>
    <dbReference type="NCBI Taxonomy" id="2994561"/>
    <lineage>
        <taxon>Bacteria</taxon>
        <taxon>Bacillati</taxon>
        <taxon>Bacillota</taxon>
        <taxon>Bacilli</taxon>
        <taxon>Bacillales</taxon>
        <taxon>Paenibacillaceae</taxon>
        <taxon>Candidatus Pristimantibacillus</taxon>
    </lineage>
</organism>
<name>A0A9J6Z9K5_9BACL</name>
<evidence type="ECO:0000313" key="3">
    <source>
        <dbReference type="Proteomes" id="UP001056756"/>
    </source>
</evidence>
<dbReference type="Proteomes" id="UP001056756">
    <property type="component" value="Chromosome"/>
</dbReference>
<dbReference type="KEGG" id="plig:NAG76_12570"/>
<dbReference type="GO" id="GO:0008721">
    <property type="term" value="F:D-serine ammonia-lyase activity"/>
    <property type="evidence" value="ECO:0007669"/>
    <property type="project" value="TreeGrafter"/>
</dbReference>
<dbReference type="InterPro" id="IPR001608">
    <property type="entry name" value="Ala_racemase_N"/>
</dbReference>
<dbReference type="Pfam" id="PF01168">
    <property type="entry name" value="Ala_racemase_N"/>
    <property type="match status" value="1"/>
</dbReference>
<protein>
    <submittedName>
        <fullName evidence="2">Amino acid deaminase/aldolase</fullName>
    </submittedName>
</protein>
<dbReference type="InterPro" id="IPR051466">
    <property type="entry name" value="D-amino_acid_metab_enzyme"/>
</dbReference>
<dbReference type="EMBL" id="CP097899">
    <property type="protein sequence ID" value="URN92687.1"/>
    <property type="molecule type" value="Genomic_DNA"/>
</dbReference>
<evidence type="ECO:0000313" key="2">
    <source>
        <dbReference type="EMBL" id="URN92687.1"/>
    </source>
</evidence>
<dbReference type="InterPro" id="IPR029066">
    <property type="entry name" value="PLP-binding_barrel"/>
</dbReference>
<dbReference type="PANTHER" id="PTHR28004:SF2">
    <property type="entry name" value="D-SERINE DEHYDRATASE"/>
    <property type="match status" value="1"/>
</dbReference>
<dbReference type="SUPFAM" id="SSF51419">
    <property type="entry name" value="PLP-binding barrel"/>
    <property type="match status" value="1"/>
</dbReference>
<dbReference type="GO" id="GO:0036088">
    <property type="term" value="P:D-serine catabolic process"/>
    <property type="evidence" value="ECO:0007669"/>
    <property type="project" value="TreeGrafter"/>
</dbReference>
<dbReference type="Gene3D" id="3.20.20.10">
    <property type="entry name" value="Alanine racemase"/>
    <property type="match status" value="1"/>
</dbReference>
<dbReference type="PANTHER" id="PTHR28004">
    <property type="entry name" value="ZGC:162816-RELATED"/>
    <property type="match status" value="1"/>
</dbReference>
<proteinExistence type="predicted"/>
<dbReference type="CDD" id="cd06813">
    <property type="entry name" value="PLPDE_III_DSD_D-TA_like_2"/>
    <property type="match status" value="1"/>
</dbReference>